<feature type="compositionally biased region" description="Basic and acidic residues" evidence="4">
    <location>
        <begin position="40"/>
        <end position="54"/>
    </location>
</feature>
<dbReference type="EMBL" id="BNBO01000042">
    <property type="protein sequence ID" value="GHH79610.1"/>
    <property type="molecule type" value="Genomic_DNA"/>
</dbReference>
<sequence>MGNRLSGKQDKDDHGKGSARMSATGRPSAAGRGGSAGGAERTRGREAAGRDAGQRRRLREAKKPGGPGRTRTAAPEGAEPGRRRAVTGASASPSASLSGRGRTVLAAGAVLWLPGRQKKKGLGRPRIALIHRPKYDDWSLPKGKLDPGESLVQAALREVEEETGLRCVLGAELPAQHYLAQGRPKEVRYWAAVPVGGSFTPNREVDRLEWLPARKARARLTHDRDRVLVDALLAALGARPLSKD</sequence>
<dbReference type="AlphaFoldDB" id="A0A919G7T7"/>
<reference evidence="6" key="1">
    <citation type="journal article" date="2014" name="Int. J. Syst. Evol. Microbiol.">
        <title>Complete genome sequence of Corynebacterium casei LMG S-19264T (=DSM 44701T), isolated from a smear-ripened cheese.</title>
        <authorList>
            <consortium name="US DOE Joint Genome Institute (JGI-PGF)"/>
            <person name="Walter F."/>
            <person name="Albersmeier A."/>
            <person name="Kalinowski J."/>
            <person name="Ruckert C."/>
        </authorList>
    </citation>
    <scope>NUCLEOTIDE SEQUENCE</scope>
    <source>
        <strain evidence="6">JCM 4646</strain>
    </source>
</reference>
<dbReference type="GO" id="GO:0006754">
    <property type="term" value="P:ATP biosynthetic process"/>
    <property type="evidence" value="ECO:0007669"/>
    <property type="project" value="TreeGrafter"/>
</dbReference>
<feature type="domain" description="Nudix hydrolase" evidence="5">
    <location>
        <begin position="102"/>
        <end position="234"/>
    </location>
</feature>
<feature type="compositionally biased region" description="Low complexity" evidence="4">
    <location>
        <begin position="89"/>
        <end position="98"/>
    </location>
</feature>
<dbReference type="InterPro" id="IPR020084">
    <property type="entry name" value="NUDIX_hydrolase_CS"/>
</dbReference>
<evidence type="ECO:0000256" key="1">
    <source>
        <dbReference type="ARBA" id="ARBA00005582"/>
    </source>
</evidence>
<feature type="region of interest" description="Disordered" evidence="4">
    <location>
        <begin position="1"/>
        <end position="99"/>
    </location>
</feature>
<dbReference type="Proteomes" id="UP000617734">
    <property type="component" value="Unassembled WGS sequence"/>
</dbReference>
<evidence type="ECO:0000256" key="3">
    <source>
        <dbReference type="RuleBase" id="RU003476"/>
    </source>
</evidence>
<comment type="caution">
    <text evidence="6">The sequence shown here is derived from an EMBL/GenBank/DDBJ whole genome shotgun (WGS) entry which is preliminary data.</text>
</comment>
<dbReference type="Gene3D" id="3.90.79.10">
    <property type="entry name" value="Nucleoside Triphosphate Pyrophosphohydrolase"/>
    <property type="match status" value="1"/>
</dbReference>
<dbReference type="InterPro" id="IPR051325">
    <property type="entry name" value="Nudix_hydrolase_domain"/>
</dbReference>
<dbReference type="PROSITE" id="PS00893">
    <property type="entry name" value="NUDIX_BOX"/>
    <property type="match status" value="1"/>
</dbReference>
<evidence type="ECO:0000259" key="5">
    <source>
        <dbReference type="PROSITE" id="PS51462"/>
    </source>
</evidence>
<dbReference type="CDD" id="cd03673">
    <property type="entry name" value="NUDIX_Ap6A_hydrolase"/>
    <property type="match status" value="1"/>
</dbReference>
<name>A0A919G7T7_9ACTN</name>
<dbReference type="GO" id="GO:0004081">
    <property type="term" value="F:bis(5'-nucleosyl)-tetraphosphatase (asymmetrical) activity"/>
    <property type="evidence" value="ECO:0007669"/>
    <property type="project" value="TreeGrafter"/>
</dbReference>
<keyword evidence="2 3" id="KW-0378">Hydrolase</keyword>
<dbReference type="InterPro" id="IPR000086">
    <property type="entry name" value="NUDIX_hydrolase_dom"/>
</dbReference>
<dbReference type="InterPro" id="IPR015797">
    <property type="entry name" value="NUDIX_hydrolase-like_dom_sf"/>
</dbReference>
<organism evidence="6 7">
    <name type="scientific">Kitasatospora indigofera</name>
    <dbReference type="NCBI Taxonomy" id="67307"/>
    <lineage>
        <taxon>Bacteria</taxon>
        <taxon>Bacillati</taxon>
        <taxon>Actinomycetota</taxon>
        <taxon>Actinomycetes</taxon>
        <taxon>Kitasatosporales</taxon>
        <taxon>Streptomycetaceae</taxon>
        <taxon>Kitasatospora</taxon>
    </lineage>
</organism>
<dbReference type="PROSITE" id="PS51462">
    <property type="entry name" value="NUDIX"/>
    <property type="match status" value="1"/>
</dbReference>
<dbReference type="SUPFAM" id="SSF55811">
    <property type="entry name" value="Nudix"/>
    <property type="match status" value="1"/>
</dbReference>
<dbReference type="Pfam" id="PF00293">
    <property type="entry name" value="NUDIX"/>
    <property type="match status" value="1"/>
</dbReference>
<dbReference type="GO" id="GO:0006167">
    <property type="term" value="P:AMP biosynthetic process"/>
    <property type="evidence" value="ECO:0007669"/>
    <property type="project" value="TreeGrafter"/>
</dbReference>
<keyword evidence="7" id="KW-1185">Reference proteome</keyword>
<accession>A0A919G7T7</accession>
<protein>
    <recommendedName>
        <fullName evidence="5">Nudix hydrolase domain-containing protein</fullName>
    </recommendedName>
</protein>
<evidence type="ECO:0000313" key="6">
    <source>
        <dbReference type="EMBL" id="GHH79610.1"/>
    </source>
</evidence>
<gene>
    <name evidence="6" type="ORF">GCM10018781_58000</name>
</gene>
<dbReference type="PANTHER" id="PTHR21340:SF0">
    <property type="entry name" value="BIS(5'-NUCLEOSYL)-TETRAPHOSPHATASE [ASYMMETRICAL]"/>
    <property type="match status" value="1"/>
</dbReference>
<evidence type="ECO:0000256" key="2">
    <source>
        <dbReference type="ARBA" id="ARBA00022801"/>
    </source>
</evidence>
<dbReference type="PRINTS" id="PR00502">
    <property type="entry name" value="NUDIXFAMILY"/>
</dbReference>
<dbReference type="InterPro" id="IPR020476">
    <property type="entry name" value="Nudix_hydrolase"/>
</dbReference>
<feature type="compositionally biased region" description="Basic and acidic residues" evidence="4">
    <location>
        <begin position="7"/>
        <end position="16"/>
    </location>
</feature>
<dbReference type="PANTHER" id="PTHR21340">
    <property type="entry name" value="DIADENOSINE 5,5-P1,P4-TETRAPHOSPHATE PYROPHOSPHOHYDROLASE MUTT"/>
    <property type="match status" value="1"/>
</dbReference>
<proteinExistence type="inferred from homology"/>
<comment type="similarity">
    <text evidence="1 3">Belongs to the Nudix hydrolase family.</text>
</comment>
<evidence type="ECO:0000313" key="7">
    <source>
        <dbReference type="Proteomes" id="UP000617734"/>
    </source>
</evidence>
<evidence type="ECO:0000256" key="4">
    <source>
        <dbReference type="SAM" id="MobiDB-lite"/>
    </source>
</evidence>
<reference evidence="6" key="2">
    <citation type="submission" date="2020-09" db="EMBL/GenBank/DDBJ databases">
        <authorList>
            <person name="Sun Q."/>
            <person name="Ohkuma M."/>
        </authorList>
    </citation>
    <scope>NUCLEOTIDE SEQUENCE</scope>
    <source>
        <strain evidence="6">JCM 4646</strain>
    </source>
</reference>